<keyword evidence="5" id="KW-0100">Branched-chain amino acid biosynthesis</keyword>
<dbReference type="NCBIfam" id="TIGR00119">
    <property type="entry name" value="acolac_sm"/>
    <property type="match status" value="1"/>
</dbReference>
<dbReference type="InterPro" id="IPR045865">
    <property type="entry name" value="ACT-like_dom_sf"/>
</dbReference>
<dbReference type="InterPro" id="IPR019455">
    <property type="entry name" value="Acetolactate_synth_ssu_C"/>
</dbReference>
<feature type="domain" description="ACT" evidence="7">
    <location>
        <begin position="91"/>
        <end position="165"/>
    </location>
</feature>
<dbReference type="GO" id="GO:1990610">
    <property type="term" value="F:acetolactate synthase regulator activity"/>
    <property type="evidence" value="ECO:0007669"/>
    <property type="project" value="InterPro"/>
</dbReference>
<dbReference type="InterPro" id="IPR039557">
    <property type="entry name" value="AHAS_ACT"/>
</dbReference>
<dbReference type="FunFam" id="3.30.70.260:FF:000001">
    <property type="entry name" value="Acetolactate synthase, small subunit"/>
    <property type="match status" value="1"/>
</dbReference>
<reference evidence="8" key="1">
    <citation type="submission" date="2022-07" db="EMBL/GenBank/DDBJ databases">
        <title>Phylogenomic reconstructions and comparative analyses of Kickxellomycotina fungi.</title>
        <authorList>
            <person name="Reynolds N.K."/>
            <person name="Stajich J.E."/>
            <person name="Barry K."/>
            <person name="Grigoriev I.V."/>
            <person name="Crous P."/>
            <person name="Smith M.E."/>
        </authorList>
    </citation>
    <scope>NUCLEOTIDE SEQUENCE</scope>
    <source>
        <strain evidence="8">RSA 1196</strain>
    </source>
</reference>
<dbReference type="InterPro" id="IPR053050">
    <property type="entry name" value="ALS_regulatory_subunit"/>
</dbReference>
<dbReference type="Pfam" id="PF10369">
    <property type="entry name" value="ALS_ss_C"/>
    <property type="match status" value="1"/>
</dbReference>
<dbReference type="SUPFAM" id="SSF55021">
    <property type="entry name" value="ACT-like"/>
    <property type="match status" value="2"/>
</dbReference>
<evidence type="ECO:0000259" key="7">
    <source>
        <dbReference type="PROSITE" id="PS51671"/>
    </source>
</evidence>
<keyword evidence="9" id="KW-1185">Reference proteome</keyword>
<evidence type="ECO:0000313" key="9">
    <source>
        <dbReference type="Proteomes" id="UP001150925"/>
    </source>
</evidence>
<comment type="pathway">
    <text evidence="1">Amino-acid biosynthesis; L-isoleucine biosynthesis; L-isoleucine from 2-oxobutanoate: step 1/4.</text>
</comment>
<comment type="caution">
    <text evidence="8">The sequence shown here is derived from an EMBL/GenBank/DDBJ whole genome shotgun (WGS) entry which is preliminary data.</text>
</comment>
<feature type="region of interest" description="Disordered" evidence="6">
    <location>
        <begin position="30"/>
        <end position="56"/>
    </location>
</feature>
<dbReference type="CDD" id="cd04878">
    <property type="entry name" value="ACT_AHAS"/>
    <property type="match status" value="1"/>
</dbReference>
<dbReference type="AlphaFoldDB" id="A0A9W8E2L9"/>
<dbReference type="Pfam" id="PF22629">
    <property type="entry name" value="ACT_AHAS_ss"/>
    <property type="match status" value="1"/>
</dbReference>
<dbReference type="GO" id="GO:0003984">
    <property type="term" value="F:acetolactate synthase activity"/>
    <property type="evidence" value="ECO:0007669"/>
    <property type="project" value="UniProtKB-EC"/>
</dbReference>
<evidence type="ECO:0000256" key="6">
    <source>
        <dbReference type="SAM" id="MobiDB-lite"/>
    </source>
</evidence>
<dbReference type="EC" id="2.2.1.6" evidence="8"/>
<comment type="similarity">
    <text evidence="3">Belongs to the acetolactate synthase small subunit family.</text>
</comment>
<keyword evidence="4" id="KW-0028">Amino-acid biosynthesis</keyword>
<evidence type="ECO:0000256" key="4">
    <source>
        <dbReference type="ARBA" id="ARBA00022605"/>
    </source>
</evidence>
<evidence type="ECO:0000256" key="1">
    <source>
        <dbReference type="ARBA" id="ARBA00004974"/>
    </source>
</evidence>
<dbReference type="GO" id="GO:0008652">
    <property type="term" value="P:amino acid biosynthetic process"/>
    <property type="evidence" value="ECO:0007669"/>
    <property type="project" value="UniProtKB-KW"/>
</dbReference>
<dbReference type="Gene3D" id="3.30.70.1150">
    <property type="entry name" value="ACT-like. Chain A, domain 2"/>
    <property type="match status" value="1"/>
</dbReference>
<evidence type="ECO:0000313" key="8">
    <source>
        <dbReference type="EMBL" id="KAJ1966187.1"/>
    </source>
</evidence>
<dbReference type="EMBL" id="JANBPY010000533">
    <property type="protein sequence ID" value="KAJ1966187.1"/>
    <property type="molecule type" value="Genomic_DNA"/>
</dbReference>
<evidence type="ECO:0000256" key="5">
    <source>
        <dbReference type="ARBA" id="ARBA00023304"/>
    </source>
</evidence>
<sequence>MSLLFTRIHQTALPRVVGRLRVVTPMGIRTESTRSSTSANAYKLSHPQAGPVRSPLRARFAPPPPITAEEAVTNILYNTGSLKTPTVRKHILDCLAQDEPGVLSRVTGIMAARGYNIDTLVASKTEVPGLSRMTIVLKGDRVLMEQAKRQLEDLVPVWAVLDYSETKLIQRELLLAKVSILGPDHAPNQVRAYQHTKEELSHVPAYEPSETTGDAAKFGDAEHQTLAQNSESATDSLLYSHRNLHALRELTSLFQGRIVDVSADSVAIELSAKSERVDAFLKLIRPFGILEAVRSGLMVMPRSQNLSLYETSEEDAVAEERTVVDDSMLPPG</sequence>
<evidence type="ECO:0000256" key="3">
    <source>
        <dbReference type="ARBA" id="ARBA00006341"/>
    </source>
</evidence>
<name>A0A9W8E2L9_9FUNG</name>
<dbReference type="PANTHER" id="PTHR31242:SF2">
    <property type="entry name" value="ACETOLACTATE SYNTHASE SMALL SUBUNIT, MITOCHONDRIAL"/>
    <property type="match status" value="1"/>
</dbReference>
<evidence type="ECO:0000256" key="2">
    <source>
        <dbReference type="ARBA" id="ARBA00005025"/>
    </source>
</evidence>
<dbReference type="GO" id="GO:0042645">
    <property type="term" value="C:mitochondrial nucleoid"/>
    <property type="evidence" value="ECO:0007669"/>
    <property type="project" value="TreeGrafter"/>
</dbReference>
<dbReference type="OrthoDB" id="2013116at2759"/>
<dbReference type="PROSITE" id="PS51671">
    <property type="entry name" value="ACT"/>
    <property type="match status" value="1"/>
</dbReference>
<accession>A0A9W8E2L9</accession>
<proteinExistence type="inferred from homology"/>
<protein>
    <submittedName>
        <fullName evidence="8">Acetolactate synthase, regulatory subunit</fullName>
        <ecNumber evidence="8">2.2.1.6</ecNumber>
    </submittedName>
</protein>
<comment type="pathway">
    <text evidence="2">Amino-acid biosynthesis; L-valine biosynthesis; L-valine from pyruvate: step 1/4.</text>
</comment>
<dbReference type="PANTHER" id="PTHR31242">
    <property type="entry name" value="ACETOLACTATE SYNTHASE SMALL SUBUNIT, MITOCHONDRIAL"/>
    <property type="match status" value="1"/>
</dbReference>
<dbReference type="GO" id="GO:0005948">
    <property type="term" value="C:acetolactate synthase complex"/>
    <property type="evidence" value="ECO:0007669"/>
    <property type="project" value="TreeGrafter"/>
</dbReference>
<dbReference type="InterPro" id="IPR054480">
    <property type="entry name" value="AHAS_small-like_ACT"/>
</dbReference>
<dbReference type="InterPro" id="IPR027271">
    <property type="entry name" value="Acetolactate_synth/TF_NikR_C"/>
</dbReference>
<dbReference type="GO" id="GO:0009082">
    <property type="term" value="P:branched-chain amino acid biosynthetic process"/>
    <property type="evidence" value="ECO:0007669"/>
    <property type="project" value="UniProtKB-KW"/>
</dbReference>
<gene>
    <name evidence="8" type="primary">ILV6_2</name>
    <name evidence="8" type="ORF">IWQ62_002491</name>
</gene>
<dbReference type="Gene3D" id="3.30.70.260">
    <property type="match status" value="1"/>
</dbReference>
<dbReference type="InterPro" id="IPR002912">
    <property type="entry name" value="ACT_dom"/>
</dbReference>
<dbReference type="InterPro" id="IPR004789">
    <property type="entry name" value="Acetalactate_synth_ssu"/>
</dbReference>
<organism evidence="8 9">
    <name type="scientific">Dispira parvispora</name>
    <dbReference type="NCBI Taxonomy" id="1520584"/>
    <lineage>
        <taxon>Eukaryota</taxon>
        <taxon>Fungi</taxon>
        <taxon>Fungi incertae sedis</taxon>
        <taxon>Zoopagomycota</taxon>
        <taxon>Kickxellomycotina</taxon>
        <taxon>Dimargaritomycetes</taxon>
        <taxon>Dimargaritales</taxon>
        <taxon>Dimargaritaceae</taxon>
        <taxon>Dispira</taxon>
    </lineage>
</organism>
<dbReference type="Proteomes" id="UP001150925">
    <property type="component" value="Unassembled WGS sequence"/>
</dbReference>
<keyword evidence="8" id="KW-0808">Transferase</keyword>